<keyword evidence="3" id="KW-1185">Reference proteome</keyword>
<name>A0AAN8ZYP7_HALRR</name>
<evidence type="ECO:0000256" key="1">
    <source>
        <dbReference type="SAM" id="SignalP"/>
    </source>
</evidence>
<feature type="signal peptide" evidence="1">
    <location>
        <begin position="1"/>
        <end position="24"/>
    </location>
</feature>
<evidence type="ECO:0000313" key="3">
    <source>
        <dbReference type="Proteomes" id="UP001381693"/>
    </source>
</evidence>
<dbReference type="AlphaFoldDB" id="A0AAN8ZYP7"/>
<dbReference type="Proteomes" id="UP001381693">
    <property type="component" value="Unassembled WGS sequence"/>
</dbReference>
<evidence type="ECO:0000313" key="2">
    <source>
        <dbReference type="EMBL" id="KAK7068244.1"/>
    </source>
</evidence>
<reference evidence="2 3" key="1">
    <citation type="submission" date="2023-11" db="EMBL/GenBank/DDBJ databases">
        <title>Halocaridina rubra genome assembly.</title>
        <authorList>
            <person name="Smith C."/>
        </authorList>
    </citation>
    <scope>NUCLEOTIDE SEQUENCE [LARGE SCALE GENOMIC DNA]</scope>
    <source>
        <strain evidence="2">EP-1</strain>
        <tissue evidence="2">Whole</tissue>
    </source>
</reference>
<keyword evidence="1" id="KW-0732">Signal</keyword>
<proteinExistence type="predicted"/>
<organism evidence="2 3">
    <name type="scientific">Halocaridina rubra</name>
    <name type="common">Hawaiian red shrimp</name>
    <dbReference type="NCBI Taxonomy" id="373956"/>
    <lineage>
        <taxon>Eukaryota</taxon>
        <taxon>Metazoa</taxon>
        <taxon>Ecdysozoa</taxon>
        <taxon>Arthropoda</taxon>
        <taxon>Crustacea</taxon>
        <taxon>Multicrustacea</taxon>
        <taxon>Malacostraca</taxon>
        <taxon>Eumalacostraca</taxon>
        <taxon>Eucarida</taxon>
        <taxon>Decapoda</taxon>
        <taxon>Pleocyemata</taxon>
        <taxon>Caridea</taxon>
        <taxon>Atyoidea</taxon>
        <taxon>Atyidae</taxon>
        <taxon>Halocaridina</taxon>
    </lineage>
</organism>
<feature type="non-terminal residue" evidence="2">
    <location>
        <position position="75"/>
    </location>
</feature>
<dbReference type="EMBL" id="JAXCGZ010017352">
    <property type="protein sequence ID" value="KAK7068244.1"/>
    <property type="molecule type" value="Genomic_DNA"/>
</dbReference>
<comment type="caution">
    <text evidence="2">The sequence shown here is derived from an EMBL/GenBank/DDBJ whole genome shotgun (WGS) entry which is preliminary data.</text>
</comment>
<sequence>AFNSFSLLWPFLLVYIHHQDPSLAFQMDSQLIGLFIQVSAVRLCLNGETRKCSQMLSTCYSENWPFHVVIEERTQ</sequence>
<accession>A0AAN8ZYP7</accession>
<feature type="chain" id="PRO_5042815049" evidence="1">
    <location>
        <begin position="25"/>
        <end position="75"/>
    </location>
</feature>
<protein>
    <submittedName>
        <fullName evidence="2">Uncharacterized protein</fullName>
    </submittedName>
</protein>
<feature type="non-terminal residue" evidence="2">
    <location>
        <position position="1"/>
    </location>
</feature>
<gene>
    <name evidence="2" type="ORF">SK128_025784</name>
</gene>